<dbReference type="RefSeq" id="WP_053796117.1">
    <property type="nucleotide sequence ID" value="NZ_JXCZ01000004.1"/>
</dbReference>
<dbReference type="InterPro" id="IPR051401">
    <property type="entry name" value="GtrA_CellWall_Glycosyl"/>
</dbReference>
<evidence type="ECO:0000259" key="7">
    <source>
        <dbReference type="Pfam" id="PF04138"/>
    </source>
</evidence>
<feature type="domain" description="GtrA/DPMS transmembrane" evidence="7">
    <location>
        <begin position="10"/>
        <end position="121"/>
    </location>
</feature>
<comment type="similarity">
    <text evidence="2">Belongs to the GtrA family.</text>
</comment>
<dbReference type="PATRIC" id="fig|148814.9.peg.93"/>
<feature type="transmembrane region" description="Helical" evidence="6">
    <location>
        <begin position="92"/>
        <end position="115"/>
    </location>
</feature>
<evidence type="ECO:0000313" key="9">
    <source>
        <dbReference type="Proteomes" id="UP000037749"/>
    </source>
</evidence>
<dbReference type="Pfam" id="PF04138">
    <property type="entry name" value="GtrA_DPMS_TM"/>
    <property type="match status" value="1"/>
</dbReference>
<reference evidence="8 9" key="1">
    <citation type="journal article" date="2015" name="Genome Biol. Evol.">
        <title>Functionally Structured Genomes in Lactobacillus kunkeei Colonizing the Honey Crop and Food Products of Honeybees and Stingless Bees.</title>
        <authorList>
            <person name="Tamarit D."/>
            <person name="Ellegaard K.M."/>
            <person name="Wikander J."/>
            <person name="Olofsson T."/>
            <person name="Vasquez A."/>
            <person name="Andersson S.G."/>
        </authorList>
    </citation>
    <scope>NUCLEOTIDE SEQUENCE [LARGE SCALE GENOMIC DNA]</scope>
    <source>
        <strain evidence="8 9">LAla</strain>
    </source>
</reference>
<gene>
    <name evidence="8" type="ORF">RZ72_05690</name>
</gene>
<dbReference type="EMBL" id="JXCZ01000004">
    <property type="protein sequence ID" value="KOY79800.1"/>
    <property type="molecule type" value="Genomic_DNA"/>
</dbReference>
<dbReference type="PANTHER" id="PTHR38459:SF1">
    <property type="entry name" value="PROPHAGE BACTOPRENOL-LINKED GLUCOSE TRANSLOCASE HOMOLOG"/>
    <property type="match status" value="1"/>
</dbReference>
<dbReference type="GO" id="GO:0000271">
    <property type="term" value="P:polysaccharide biosynthetic process"/>
    <property type="evidence" value="ECO:0007669"/>
    <property type="project" value="InterPro"/>
</dbReference>
<keyword evidence="4 6" id="KW-1133">Transmembrane helix</keyword>
<evidence type="ECO:0000313" key="8">
    <source>
        <dbReference type="EMBL" id="KOY79800.1"/>
    </source>
</evidence>
<comment type="subcellular location">
    <subcellularLocation>
        <location evidence="1">Membrane</location>
        <topology evidence="1">Multi-pass membrane protein</topology>
    </subcellularLocation>
</comment>
<dbReference type="GO" id="GO:0005886">
    <property type="term" value="C:plasma membrane"/>
    <property type="evidence" value="ECO:0007669"/>
    <property type="project" value="TreeGrafter"/>
</dbReference>
<organism evidence="8 9">
    <name type="scientific">Apilactobacillus kunkeei</name>
    <dbReference type="NCBI Taxonomy" id="148814"/>
    <lineage>
        <taxon>Bacteria</taxon>
        <taxon>Bacillati</taxon>
        <taxon>Bacillota</taxon>
        <taxon>Bacilli</taxon>
        <taxon>Lactobacillales</taxon>
        <taxon>Lactobacillaceae</taxon>
        <taxon>Apilactobacillus</taxon>
    </lineage>
</organism>
<evidence type="ECO:0000256" key="3">
    <source>
        <dbReference type="ARBA" id="ARBA00022692"/>
    </source>
</evidence>
<dbReference type="PANTHER" id="PTHR38459">
    <property type="entry name" value="PROPHAGE BACTOPRENOL-LINKED GLUCOSE TRANSLOCASE HOMOLOG"/>
    <property type="match status" value="1"/>
</dbReference>
<dbReference type="Proteomes" id="UP000037749">
    <property type="component" value="Unassembled WGS sequence"/>
</dbReference>
<evidence type="ECO:0000256" key="6">
    <source>
        <dbReference type="SAM" id="Phobius"/>
    </source>
</evidence>
<evidence type="ECO:0000256" key="5">
    <source>
        <dbReference type="ARBA" id="ARBA00023136"/>
    </source>
</evidence>
<comment type="caution">
    <text evidence="8">The sequence shown here is derived from an EMBL/GenBank/DDBJ whole genome shotgun (WGS) entry which is preliminary data.</text>
</comment>
<keyword evidence="3 6" id="KW-0812">Transmembrane</keyword>
<keyword evidence="5 6" id="KW-0472">Membrane</keyword>
<evidence type="ECO:0000256" key="2">
    <source>
        <dbReference type="ARBA" id="ARBA00009399"/>
    </source>
</evidence>
<dbReference type="AlphaFoldDB" id="A0A0M9DG98"/>
<feature type="transmembrane region" description="Helical" evidence="6">
    <location>
        <begin position="7"/>
        <end position="26"/>
    </location>
</feature>
<proteinExistence type="inferred from homology"/>
<dbReference type="InterPro" id="IPR007267">
    <property type="entry name" value="GtrA_DPMS_TM"/>
</dbReference>
<accession>A0A0M9DG98</accession>
<feature type="transmembrane region" description="Helical" evidence="6">
    <location>
        <begin position="32"/>
        <end position="53"/>
    </location>
</feature>
<feature type="transmembrane region" description="Helical" evidence="6">
    <location>
        <begin position="65"/>
        <end position="86"/>
    </location>
</feature>
<sequence>MINILRQFFKFGIVGLINTILTYLIYSMLYKATSPTFAMAIGYGITSIIGLTINQKWVFKANHDWMIVVKYYLTYLLTWTLSILVTEVASNYFHVIESIIPLITLLVTTPTNFFLSKYWVFRKNELKEASANE</sequence>
<evidence type="ECO:0000256" key="4">
    <source>
        <dbReference type="ARBA" id="ARBA00022989"/>
    </source>
</evidence>
<name>A0A0M9DG98_9LACO</name>
<evidence type="ECO:0000256" key="1">
    <source>
        <dbReference type="ARBA" id="ARBA00004141"/>
    </source>
</evidence>
<protein>
    <recommendedName>
        <fullName evidence="7">GtrA/DPMS transmembrane domain-containing protein</fullName>
    </recommendedName>
</protein>